<gene>
    <name evidence="2" type="ORF">JQM67_05505</name>
</gene>
<dbReference type="InterPro" id="IPR014710">
    <property type="entry name" value="RmlC-like_jellyroll"/>
</dbReference>
<dbReference type="EMBL" id="JAFBIT010000001">
    <property type="protein sequence ID" value="MCF2652053.1"/>
    <property type="molecule type" value="Genomic_DNA"/>
</dbReference>
<evidence type="ECO:0000313" key="3">
    <source>
        <dbReference type="Proteomes" id="UP001299220"/>
    </source>
</evidence>
<organism evidence="2 3">
    <name type="scientific">Anaeromassilibacillus senegalensis</name>
    <dbReference type="NCBI Taxonomy" id="1673717"/>
    <lineage>
        <taxon>Bacteria</taxon>
        <taxon>Bacillati</taxon>
        <taxon>Bacillota</taxon>
        <taxon>Clostridia</taxon>
        <taxon>Eubacteriales</taxon>
        <taxon>Acutalibacteraceae</taxon>
        <taxon>Anaeromassilibacillus</taxon>
    </lineage>
</organism>
<comment type="caution">
    <text evidence="2">The sequence shown here is derived from an EMBL/GenBank/DDBJ whole genome shotgun (WGS) entry which is preliminary data.</text>
</comment>
<keyword evidence="3" id="KW-1185">Reference proteome</keyword>
<name>A0ABS9CM63_9FIRM</name>
<evidence type="ECO:0000259" key="1">
    <source>
        <dbReference type="Pfam" id="PF00027"/>
    </source>
</evidence>
<dbReference type="InterPro" id="IPR018490">
    <property type="entry name" value="cNMP-bd_dom_sf"/>
</dbReference>
<evidence type="ECO:0000313" key="2">
    <source>
        <dbReference type="EMBL" id="MCF2652053.1"/>
    </source>
</evidence>
<feature type="domain" description="Cyclic nucleotide-binding" evidence="1">
    <location>
        <begin position="33"/>
        <end position="120"/>
    </location>
</feature>
<dbReference type="Pfam" id="PF00027">
    <property type="entry name" value="cNMP_binding"/>
    <property type="match status" value="1"/>
</dbReference>
<dbReference type="Gene3D" id="1.10.10.10">
    <property type="entry name" value="Winged helix-like DNA-binding domain superfamily/Winged helix DNA-binding domain"/>
    <property type="match status" value="1"/>
</dbReference>
<sequence length="206" mass="24020">MEYIRDQQRLEQYLRQEKILCLFETENLDFRLVRYQKGELLTSPFKPLPDFLFLVQGKIKIYGLREDGSSFSISQGGDHCMLGDMEFVQRNFSMFYSEAMEEVLCVSLPIEKNRAALERDCTFLNYLLQCVAEKVLMSALVSHAAQPIEERVLTYLREVRPDHTLYGINAGVMQFHCSRRQLQRVVKKLCEEGLLEKTGKGKYKLT</sequence>
<reference evidence="2 3" key="1">
    <citation type="submission" date="2020-12" db="EMBL/GenBank/DDBJ databases">
        <title>Whole genome sequences of gut porcine anaerobes.</title>
        <authorList>
            <person name="Kubasova T."/>
            <person name="Jahodarova E."/>
            <person name="Rychlik I."/>
        </authorList>
    </citation>
    <scope>NUCLEOTIDE SEQUENCE [LARGE SCALE GENOMIC DNA]</scope>
    <source>
        <strain evidence="2 3">An867</strain>
    </source>
</reference>
<dbReference type="SUPFAM" id="SSF51206">
    <property type="entry name" value="cAMP-binding domain-like"/>
    <property type="match status" value="1"/>
</dbReference>
<protein>
    <submittedName>
        <fullName evidence="2">Cyclic nucleotide-binding domain-containing protein</fullName>
    </submittedName>
</protein>
<dbReference type="InterPro" id="IPR000595">
    <property type="entry name" value="cNMP-bd_dom"/>
</dbReference>
<dbReference type="RefSeq" id="WP_235323076.1">
    <property type="nucleotide sequence ID" value="NZ_JAFBIT010000001.1"/>
</dbReference>
<dbReference type="InterPro" id="IPR036388">
    <property type="entry name" value="WH-like_DNA-bd_sf"/>
</dbReference>
<proteinExistence type="predicted"/>
<accession>A0ABS9CM63</accession>
<dbReference type="Gene3D" id="2.60.120.10">
    <property type="entry name" value="Jelly Rolls"/>
    <property type="match status" value="1"/>
</dbReference>
<dbReference type="Proteomes" id="UP001299220">
    <property type="component" value="Unassembled WGS sequence"/>
</dbReference>